<dbReference type="OrthoDB" id="10532478at2759"/>
<name>A0A812WDU6_SYMPI</name>
<dbReference type="AlphaFoldDB" id="A0A812WDU6"/>
<dbReference type="Proteomes" id="UP000649617">
    <property type="component" value="Unassembled WGS sequence"/>
</dbReference>
<proteinExistence type="predicted"/>
<evidence type="ECO:0000313" key="1">
    <source>
        <dbReference type="EMBL" id="CAE7669417.1"/>
    </source>
</evidence>
<reference evidence="1" key="1">
    <citation type="submission" date="2021-02" db="EMBL/GenBank/DDBJ databases">
        <authorList>
            <person name="Dougan E. K."/>
            <person name="Rhodes N."/>
            <person name="Thang M."/>
            <person name="Chan C."/>
        </authorList>
    </citation>
    <scope>NUCLEOTIDE SEQUENCE</scope>
</reference>
<accession>A0A812WDU6</accession>
<organism evidence="1 2">
    <name type="scientific">Symbiodinium pilosum</name>
    <name type="common">Dinoflagellate</name>
    <dbReference type="NCBI Taxonomy" id="2952"/>
    <lineage>
        <taxon>Eukaryota</taxon>
        <taxon>Sar</taxon>
        <taxon>Alveolata</taxon>
        <taxon>Dinophyceae</taxon>
        <taxon>Suessiales</taxon>
        <taxon>Symbiodiniaceae</taxon>
        <taxon>Symbiodinium</taxon>
    </lineage>
</organism>
<protein>
    <submittedName>
        <fullName evidence="1">Uncharacterized protein</fullName>
    </submittedName>
</protein>
<evidence type="ECO:0000313" key="2">
    <source>
        <dbReference type="Proteomes" id="UP000649617"/>
    </source>
</evidence>
<comment type="caution">
    <text evidence="1">The sequence shown here is derived from an EMBL/GenBank/DDBJ whole genome shotgun (WGS) entry which is preliminary data.</text>
</comment>
<gene>
    <name evidence="1" type="ORF">SPIL2461_LOCUS18421</name>
</gene>
<keyword evidence="2" id="KW-1185">Reference proteome</keyword>
<feature type="non-terminal residue" evidence="1">
    <location>
        <position position="1"/>
    </location>
</feature>
<sequence>VWDCSTRDINRGYKMATYDRQAALGTATIEHLAEPVSTKTCMAIPQALALAGAIAAYAGTSINWGAICAAVATGVSAASLYAIDVAQDYRAWRYDVSDFQDCNPLQNTMAKVYCDLSCVEDAVKRGDQQILTSIGTLNRNILSEMKEFFNHYVSEIFTRLTHMEDKATHDTDQLKQVMDTYARADLNAVNSNGKQIINAMNTQHSALNKNLGIAAKQIFDLTHEEHKVIAEKMDAHLDATSDAIDKLKESTVQGFHDAFNEFTEAMASEDQDASLVQLKDMRSAAQQALAEIAAWNTDSMYKLGATKLEQIHVALTALHRQVRHARLRQQAWNGTAGVTPPVPSSLLKKGVALHREVNTIARSLLAMKANLPEPPALMDSEMKKLLKAAETSIKSHALSAHRMGLHLDVLRGGDRVHQASAQQLHIDAQLVEFDKILLKIRQSAEGYLDAAQEQVNHVKTATTITEAYLSQCSSDFLAVQLAAKRALHAGSRAAKAARIALQEVAQQVSLLADMLVDGGLVRYALQAAAEAAPPAAAASVKEGLDGVPDESKPRAPHVETAVQLLHMASASNVSKQGQKRAAALLQMPELYRIMHLSLVASFGEFMPPVLPKAQAALKLAMDLQHRHDMHGLARAGFNEAKILTAAWRRLNKELEDLSGETRVRHTALGQAFAQQLDAVLAFAAPAPSHCVLHGQDWILWDSLPSTRHASVVVRGAALLAQHARGYHHRRLDFAEISNMSGDASGSFEAMVCDTVHGSVRRLVADEMVLCFQNDARESGCTQHLSLPYEAAQQN</sequence>
<dbReference type="EMBL" id="CAJNIZ010043806">
    <property type="protein sequence ID" value="CAE7669417.1"/>
    <property type="molecule type" value="Genomic_DNA"/>
</dbReference>